<dbReference type="WBParaSite" id="TCNE_0001875901-mRNA-1">
    <property type="protein sequence ID" value="TCNE_0001875901-mRNA-1"/>
    <property type="gene ID" value="TCNE_0001875901"/>
</dbReference>
<evidence type="ECO:0000313" key="2">
    <source>
        <dbReference type="EMBL" id="VDM50076.1"/>
    </source>
</evidence>
<organism evidence="3 4">
    <name type="scientific">Toxocara canis</name>
    <name type="common">Canine roundworm</name>
    <dbReference type="NCBI Taxonomy" id="6265"/>
    <lineage>
        <taxon>Eukaryota</taxon>
        <taxon>Metazoa</taxon>
        <taxon>Ecdysozoa</taxon>
        <taxon>Nematoda</taxon>
        <taxon>Chromadorea</taxon>
        <taxon>Rhabditida</taxon>
        <taxon>Spirurina</taxon>
        <taxon>Ascaridomorpha</taxon>
        <taxon>Ascaridoidea</taxon>
        <taxon>Toxocaridae</taxon>
        <taxon>Toxocara</taxon>
    </lineage>
</organism>
<keyword evidence="1" id="KW-0812">Transmembrane</keyword>
<sequence length="123" mass="14154">MGRTVEAPSSIRIRHSTAHIDVGRTANTNRLFAIEMLLALFLAVTTLLSITDNAQGLRWEMYPYHQLHKQQRLLPSAFETLEPAIKRERLSGYGWEQCEFSPMSCLLRRRRRAINAEQKSVDA</sequence>
<proteinExistence type="predicted"/>
<dbReference type="AlphaFoldDB" id="A0A183VDD5"/>
<evidence type="ECO:0000313" key="4">
    <source>
        <dbReference type="WBParaSite" id="TCNE_0001875901-mRNA-1"/>
    </source>
</evidence>
<name>A0A183VDD5_TOXCA</name>
<protein>
    <submittedName>
        <fullName evidence="4">Secreted protein</fullName>
    </submittedName>
</protein>
<dbReference type="EMBL" id="UYWY01025919">
    <property type="protein sequence ID" value="VDM50076.1"/>
    <property type="molecule type" value="Genomic_DNA"/>
</dbReference>
<accession>A0A183VDD5</accession>
<reference evidence="4" key="1">
    <citation type="submission" date="2016-06" db="UniProtKB">
        <authorList>
            <consortium name="WormBaseParasite"/>
        </authorList>
    </citation>
    <scope>IDENTIFICATION</scope>
</reference>
<dbReference type="Proteomes" id="UP000050794">
    <property type="component" value="Unassembled WGS sequence"/>
</dbReference>
<evidence type="ECO:0000256" key="1">
    <source>
        <dbReference type="SAM" id="Phobius"/>
    </source>
</evidence>
<gene>
    <name evidence="2" type="ORF">TCNE_LOCUS18755</name>
</gene>
<keyword evidence="1" id="KW-0472">Membrane</keyword>
<evidence type="ECO:0000313" key="3">
    <source>
        <dbReference type="Proteomes" id="UP000050794"/>
    </source>
</evidence>
<keyword evidence="3" id="KW-1185">Reference proteome</keyword>
<feature type="transmembrane region" description="Helical" evidence="1">
    <location>
        <begin position="31"/>
        <end position="51"/>
    </location>
</feature>
<reference evidence="2 3" key="2">
    <citation type="submission" date="2018-11" db="EMBL/GenBank/DDBJ databases">
        <authorList>
            <consortium name="Pathogen Informatics"/>
        </authorList>
    </citation>
    <scope>NUCLEOTIDE SEQUENCE [LARGE SCALE GENOMIC DNA]</scope>
</reference>
<keyword evidence="1" id="KW-1133">Transmembrane helix</keyword>